<keyword evidence="9 12" id="KW-0863">Zinc-finger</keyword>
<evidence type="ECO:0000256" key="7">
    <source>
        <dbReference type="ARBA" id="ARBA00022679"/>
    </source>
</evidence>
<evidence type="ECO:0000256" key="12">
    <source>
        <dbReference type="PROSITE-ProRule" id="PRU00175"/>
    </source>
</evidence>
<organism evidence="15 16">
    <name type="scientific">Sistotremastrum suecicum HHB10207 ss-3</name>
    <dbReference type="NCBI Taxonomy" id="1314776"/>
    <lineage>
        <taxon>Eukaryota</taxon>
        <taxon>Fungi</taxon>
        <taxon>Dikarya</taxon>
        <taxon>Basidiomycota</taxon>
        <taxon>Agaricomycotina</taxon>
        <taxon>Agaricomycetes</taxon>
        <taxon>Sistotremastrales</taxon>
        <taxon>Sistotremastraceae</taxon>
        <taxon>Sistotremastrum</taxon>
    </lineage>
</organism>
<dbReference type="InterPro" id="IPR044288">
    <property type="entry name" value="ZNF598/HEL2"/>
</dbReference>
<dbReference type="AlphaFoldDB" id="A0A166IRL3"/>
<evidence type="ECO:0000256" key="1">
    <source>
        <dbReference type="ARBA" id="ARBA00000900"/>
    </source>
</evidence>
<feature type="region of interest" description="Disordered" evidence="13">
    <location>
        <begin position="1"/>
        <end position="45"/>
    </location>
</feature>
<keyword evidence="6" id="KW-0597">Phosphoprotein</keyword>
<evidence type="ECO:0000313" key="15">
    <source>
        <dbReference type="EMBL" id="KZT43996.1"/>
    </source>
</evidence>
<keyword evidence="16" id="KW-1185">Reference proteome</keyword>
<evidence type="ECO:0000256" key="4">
    <source>
        <dbReference type="ARBA" id="ARBA00012483"/>
    </source>
</evidence>
<evidence type="ECO:0000256" key="2">
    <source>
        <dbReference type="ARBA" id="ARBA00004496"/>
    </source>
</evidence>
<evidence type="ECO:0000256" key="5">
    <source>
        <dbReference type="ARBA" id="ARBA00022490"/>
    </source>
</evidence>
<feature type="region of interest" description="Disordered" evidence="13">
    <location>
        <begin position="662"/>
        <end position="720"/>
    </location>
</feature>
<dbReference type="EC" id="2.3.2.27" evidence="4"/>
<dbReference type="PROSITE" id="PS50089">
    <property type="entry name" value="ZF_RING_2"/>
    <property type="match status" value="1"/>
</dbReference>
<evidence type="ECO:0000256" key="10">
    <source>
        <dbReference type="ARBA" id="ARBA00022833"/>
    </source>
</evidence>
<sequence>MATQTATQQNTRGNNRNRNRGPGRSARRPPNTNNDPPKTLEEALPSNETPVEGAIDAAEDAVTSDVPTCWICAEPVKYWSVAECNHRTCHVCALRLRALYKKMDCTFCKHPQPIVIFTESEEKKFAEYTPDLIPFKDPKLSISFETQEMMEESLFMLRFNCPDIQCDFIARGWNDLKMHVRASHGKQLCDVCIRHKKVFAHEQLLYTYAQLAIHLPSLPRRGAGGSNVKQDKTDTDVHPMCEFCRECFFGDDELFAHMRETHEECFICKRNGVRDQYFLDYNGLEKHFTDAHYPCTHPNCLAQKFVVFNSQLDLKGHSIETHGEDMSTRDKKDAKRVVAGFDFEDVGPSGARGNRRRNPESEDTAPPEPNRSRRRENFGARLTPNVASTNSFPQLSSNRPTPSPRPETQESTTVFATDVDSQTLERHANFLARVNSLTANSSTALTAIKSAIRSFRASESGPRDLISTFFNVLNQDLDPTASLVNSLVDLLDDEEKGQNLLSAWNGFKIEQQQQFPDLSPVVAGSEYVGIASGRALNVKKSVSTNASSTAGRRVLDRVARAATSGSATPGLPRQIDRFPPLQSRPETAPYRQGQRVTPWASSSQTSVNAPATGPSLQSSSVPRPNGNAPNRPKPPQLSAALFPSLPSQSQSTAVLARNLVNRNKTNDSPQTNSAWGPASAAGGGDEVNVGTTEGSENAPRGKKKKGKEKQTLFTLGSFPT</sequence>
<keyword evidence="7" id="KW-0808">Transferase</keyword>
<dbReference type="InterPro" id="IPR056437">
    <property type="entry name" value="Znf-C2H2_ZNF598/HEL2"/>
</dbReference>
<evidence type="ECO:0000256" key="6">
    <source>
        <dbReference type="ARBA" id="ARBA00022553"/>
    </source>
</evidence>
<dbReference type="GO" id="GO:0061630">
    <property type="term" value="F:ubiquitin protein ligase activity"/>
    <property type="evidence" value="ECO:0007669"/>
    <property type="project" value="UniProtKB-EC"/>
</dbReference>
<dbReference type="SMART" id="SM00355">
    <property type="entry name" value="ZnF_C2H2"/>
    <property type="match status" value="4"/>
</dbReference>
<feature type="region of interest" description="Disordered" evidence="13">
    <location>
        <begin position="560"/>
        <end position="639"/>
    </location>
</feature>
<dbReference type="GO" id="GO:0072344">
    <property type="term" value="P:rescue of stalled ribosome"/>
    <property type="evidence" value="ECO:0007669"/>
    <property type="project" value="InterPro"/>
</dbReference>
<dbReference type="GO" id="GO:0043022">
    <property type="term" value="F:ribosome binding"/>
    <property type="evidence" value="ECO:0007669"/>
    <property type="project" value="TreeGrafter"/>
</dbReference>
<dbReference type="CDD" id="cd16615">
    <property type="entry name" value="RING-HC_ZNF598"/>
    <property type="match status" value="1"/>
</dbReference>
<dbReference type="InterPro" id="IPR001841">
    <property type="entry name" value="Znf_RING"/>
</dbReference>
<evidence type="ECO:0000313" key="16">
    <source>
        <dbReference type="Proteomes" id="UP000076798"/>
    </source>
</evidence>
<feature type="compositionally biased region" description="Low complexity" evidence="13">
    <location>
        <begin position="1"/>
        <end position="14"/>
    </location>
</feature>
<feature type="compositionally biased region" description="Basic residues" evidence="13">
    <location>
        <begin position="15"/>
        <end position="27"/>
    </location>
</feature>
<evidence type="ECO:0000256" key="8">
    <source>
        <dbReference type="ARBA" id="ARBA00022723"/>
    </source>
</evidence>
<protein>
    <recommendedName>
        <fullName evidence="4">RING-type E3 ubiquitin transferase</fullName>
        <ecNumber evidence="4">2.3.2.27</ecNumber>
    </recommendedName>
</protein>
<dbReference type="STRING" id="1314776.A0A166IRL3"/>
<dbReference type="GO" id="GO:0008270">
    <property type="term" value="F:zinc ion binding"/>
    <property type="evidence" value="ECO:0007669"/>
    <property type="project" value="UniProtKB-KW"/>
</dbReference>
<dbReference type="SUPFAM" id="SSF57850">
    <property type="entry name" value="RING/U-box"/>
    <property type="match status" value="1"/>
</dbReference>
<dbReference type="InterPro" id="IPR013087">
    <property type="entry name" value="Znf_C2H2_type"/>
</dbReference>
<evidence type="ECO:0000256" key="9">
    <source>
        <dbReference type="ARBA" id="ARBA00022771"/>
    </source>
</evidence>
<dbReference type="Pfam" id="PF23230">
    <property type="entry name" value="zf-C2H2_13"/>
    <property type="match status" value="1"/>
</dbReference>
<dbReference type="GO" id="GO:0005737">
    <property type="term" value="C:cytoplasm"/>
    <property type="evidence" value="ECO:0007669"/>
    <property type="project" value="UniProtKB-SubCell"/>
</dbReference>
<proteinExistence type="inferred from homology"/>
<feature type="compositionally biased region" description="Polar residues" evidence="13">
    <location>
        <begin position="662"/>
        <end position="672"/>
    </location>
</feature>
<comment type="catalytic activity">
    <reaction evidence="1">
        <text>S-ubiquitinyl-[E2 ubiquitin-conjugating enzyme]-L-cysteine + [acceptor protein]-L-lysine = [E2 ubiquitin-conjugating enzyme]-L-cysteine + N(6)-ubiquitinyl-[acceptor protein]-L-lysine.</text>
        <dbReference type="EC" id="2.3.2.27"/>
    </reaction>
</comment>
<evidence type="ECO:0000259" key="14">
    <source>
        <dbReference type="PROSITE" id="PS50089"/>
    </source>
</evidence>
<dbReference type="OrthoDB" id="3838338at2759"/>
<feature type="compositionally biased region" description="Polar residues" evidence="13">
    <location>
        <begin position="599"/>
        <end position="622"/>
    </location>
</feature>
<dbReference type="EMBL" id="KV428005">
    <property type="protein sequence ID" value="KZT43996.1"/>
    <property type="molecule type" value="Genomic_DNA"/>
</dbReference>
<name>A0A166IRL3_9AGAM</name>
<reference evidence="15 16" key="1">
    <citation type="journal article" date="2016" name="Mol. Biol. Evol.">
        <title>Comparative Genomics of Early-Diverging Mushroom-Forming Fungi Provides Insights into the Origins of Lignocellulose Decay Capabilities.</title>
        <authorList>
            <person name="Nagy L.G."/>
            <person name="Riley R."/>
            <person name="Tritt A."/>
            <person name="Adam C."/>
            <person name="Daum C."/>
            <person name="Floudas D."/>
            <person name="Sun H."/>
            <person name="Yadav J.S."/>
            <person name="Pangilinan J."/>
            <person name="Larsson K.H."/>
            <person name="Matsuura K."/>
            <person name="Barry K."/>
            <person name="Labutti K."/>
            <person name="Kuo R."/>
            <person name="Ohm R.A."/>
            <person name="Bhattacharya S.S."/>
            <person name="Shirouzu T."/>
            <person name="Yoshinaga Y."/>
            <person name="Martin F.M."/>
            <person name="Grigoriev I.V."/>
            <person name="Hibbett D.S."/>
        </authorList>
    </citation>
    <scope>NUCLEOTIDE SEQUENCE [LARGE SCALE GENOMIC DNA]</scope>
    <source>
        <strain evidence="15 16">HHB10207 ss-3</strain>
    </source>
</reference>
<dbReference type="PANTHER" id="PTHR22938">
    <property type="entry name" value="ZINC FINGER PROTEIN 598"/>
    <property type="match status" value="1"/>
</dbReference>
<keyword evidence="10" id="KW-0862">Zinc</keyword>
<evidence type="ECO:0000256" key="11">
    <source>
        <dbReference type="ARBA" id="ARBA00035113"/>
    </source>
</evidence>
<evidence type="ECO:0000256" key="3">
    <source>
        <dbReference type="ARBA" id="ARBA00004906"/>
    </source>
</evidence>
<gene>
    <name evidence="15" type="ORF">SISSUDRAFT_1039261</name>
</gene>
<feature type="domain" description="RING-type" evidence="14">
    <location>
        <begin position="69"/>
        <end position="109"/>
    </location>
</feature>
<accession>A0A166IRL3</accession>
<comment type="subcellular location">
    <subcellularLocation>
        <location evidence="2">Cytoplasm</location>
    </subcellularLocation>
</comment>
<dbReference type="GO" id="GO:0016567">
    <property type="term" value="P:protein ubiquitination"/>
    <property type="evidence" value="ECO:0007669"/>
    <property type="project" value="TreeGrafter"/>
</dbReference>
<comment type="similarity">
    <text evidence="11">Belongs to the ZNF598/HEL2 family.</text>
</comment>
<comment type="pathway">
    <text evidence="3">Protein modification; protein ubiquitination.</text>
</comment>
<dbReference type="InterPro" id="IPR041888">
    <property type="entry name" value="RING-HC_ZNF598/HEL2"/>
</dbReference>
<feature type="region of interest" description="Disordered" evidence="13">
    <location>
        <begin position="342"/>
        <end position="415"/>
    </location>
</feature>
<dbReference type="InterPro" id="IPR057634">
    <property type="entry name" value="PAH_ZNF598/HEL2"/>
</dbReference>
<dbReference type="PROSITE" id="PS00028">
    <property type="entry name" value="ZINC_FINGER_C2H2_1"/>
    <property type="match status" value="1"/>
</dbReference>
<feature type="compositionally biased region" description="Polar residues" evidence="13">
    <location>
        <begin position="385"/>
        <end position="400"/>
    </location>
</feature>
<keyword evidence="8" id="KW-0479">Metal-binding</keyword>
<feature type="compositionally biased region" description="Polar residues" evidence="13">
    <location>
        <begin position="711"/>
        <end position="720"/>
    </location>
</feature>
<evidence type="ECO:0000256" key="13">
    <source>
        <dbReference type="SAM" id="MobiDB-lite"/>
    </source>
</evidence>
<dbReference type="PANTHER" id="PTHR22938:SF0">
    <property type="entry name" value="E3 UBIQUITIN-PROTEIN LIGASE ZNF598"/>
    <property type="match status" value="1"/>
</dbReference>
<keyword evidence="5" id="KW-0963">Cytoplasm</keyword>
<dbReference type="Proteomes" id="UP000076798">
    <property type="component" value="Unassembled WGS sequence"/>
</dbReference>
<dbReference type="Pfam" id="PF23202">
    <property type="entry name" value="PAH_ZNF598"/>
    <property type="match status" value="1"/>
</dbReference>